<evidence type="ECO:0000313" key="4">
    <source>
        <dbReference type="EnsemblPlants" id="PNT63115"/>
    </source>
</evidence>
<feature type="compositionally biased region" description="Low complexity" evidence="2">
    <location>
        <begin position="9"/>
        <end position="19"/>
    </location>
</feature>
<evidence type="ECO:0000313" key="3">
    <source>
        <dbReference type="EMBL" id="PNT63115.1"/>
    </source>
</evidence>
<dbReference type="EMBL" id="CM000883">
    <property type="protein sequence ID" value="PNT63115.1"/>
    <property type="molecule type" value="Genomic_DNA"/>
</dbReference>
<dbReference type="EnsemblPlants" id="PNT63115">
    <property type="protein sequence ID" value="PNT63115"/>
    <property type="gene ID" value="BRADI_4g11590v3"/>
</dbReference>
<accession>A0A2K2CM61</accession>
<gene>
    <name evidence="3" type="ORF">BRADI_4g11590v3</name>
</gene>
<evidence type="ECO:0000256" key="2">
    <source>
        <dbReference type="SAM" id="MobiDB-lite"/>
    </source>
</evidence>
<evidence type="ECO:0000256" key="1">
    <source>
        <dbReference type="SAM" id="Coils"/>
    </source>
</evidence>
<feature type="coiled-coil region" evidence="1">
    <location>
        <begin position="409"/>
        <end position="436"/>
    </location>
</feature>
<keyword evidence="5" id="KW-1185">Reference proteome</keyword>
<reference evidence="4" key="3">
    <citation type="submission" date="2018-08" db="UniProtKB">
        <authorList>
            <consortium name="EnsemblPlants"/>
        </authorList>
    </citation>
    <scope>IDENTIFICATION</scope>
    <source>
        <strain evidence="4">cv. Bd21</strain>
    </source>
</reference>
<reference evidence="3" key="2">
    <citation type="submission" date="2017-06" db="EMBL/GenBank/DDBJ databases">
        <title>WGS assembly of Brachypodium distachyon.</title>
        <authorList>
            <consortium name="The International Brachypodium Initiative"/>
            <person name="Lucas S."/>
            <person name="Harmon-Smith M."/>
            <person name="Lail K."/>
            <person name="Tice H."/>
            <person name="Grimwood J."/>
            <person name="Bruce D."/>
            <person name="Barry K."/>
            <person name="Shu S."/>
            <person name="Lindquist E."/>
            <person name="Wang M."/>
            <person name="Pitluck S."/>
            <person name="Vogel J.P."/>
            <person name="Garvin D.F."/>
            <person name="Mockler T.C."/>
            <person name="Schmutz J."/>
            <person name="Rokhsar D."/>
            <person name="Bevan M.W."/>
        </authorList>
    </citation>
    <scope>NUCLEOTIDE SEQUENCE</scope>
    <source>
        <strain evidence="3">Bd21</strain>
    </source>
</reference>
<dbReference type="AlphaFoldDB" id="A0A2K2CM61"/>
<dbReference type="ExpressionAtlas" id="A0A2K2CM61">
    <property type="expression patterns" value="baseline and differential"/>
</dbReference>
<reference evidence="3 4" key="1">
    <citation type="journal article" date="2010" name="Nature">
        <title>Genome sequencing and analysis of the model grass Brachypodium distachyon.</title>
        <authorList>
            <consortium name="International Brachypodium Initiative"/>
        </authorList>
    </citation>
    <scope>NUCLEOTIDE SEQUENCE [LARGE SCALE GENOMIC DNA]</scope>
    <source>
        <strain evidence="3 4">Bd21</strain>
    </source>
</reference>
<feature type="region of interest" description="Disordered" evidence="2">
    <location>
        <begin position="1"/>
        <end position="123"/>
    </location>
</feature>
<dbReference type="Gramene" id="PNT63115">
    <property type="protein sequence ID" value="PNT63115"/>
    <property type="gene ID" value="BRADI_4g11590v3"/>
</dbReference>
<name>A0A2K2CM61_BRADI</name>
<keyword evidence="1" id="KW-0175">Coiled coil</keyword>
<feature type="coiled-coil region" evidence="1">
    <location>
        <begin position="233"/>
        <end position="383"/>
    </location>
</feature>
<dbReference type="OrthoDB" id="10255522at2759"/>
<sequence>MGSKKNKRAAAAAAAAAAGTGAGKVNGDEPPVDLKAGADGDAVPPPVVEPANGGEPGSGEEKPRDLTPEPEAEGFDARGKVAPRFGEPPVEAKGDGVPPPPPTAGAGSDEEETPRDQSPYPEAERLKALNGVLVKQAVESRGQVAALAARVEESSADAGALAGVEGELIRAVLAAPLLDAAKEGQELRARLAADQAALQAAEARAALEADARAGAAARLDAADAEKLRVLGLLGEKEAEASAASKNVSELEAKVSELAGKAAELGADKDRLEKQLGEKTVLAHSVLAQKAELEESFKDYKMNAEKYKQEMEVKIGEKLKQLEYLKSIKVQLEARFQSLEMELSDAVARNGQLELEVEKSKTELAAARTEVEKLRSVVADLNKKQTTVCAQAEYLRGEIDKMMAIKWEAESAFSAEKTKLEREIDGLKRKLDKIEAN</sequence>
<dbReference type="InParanoid" id="A0A2K2CM61"/>
<proteinExistence type="predicted"/>
<dbReference type="Proteomes" id="UP000008810">
    <property type="component" value="Chromosome 4"/>
</dbReference>
<organism evidence="3">
    <name type="scientific">Brachypodium distachyon</name>
    <name type="common">Purple false brome</name>
    <name type="synonym">Trachynia distachya</name>
    <dbReference type="NCBI Taxonomy" id="15368"/>
    <lineage>
        <taxon>Eukaryota</taxon>
        <taxon>Viridiplantae</taxon>
        <taxon>Streptophyta</taxon>
        <taxon>Embryophyta</taxon>
        <taxon>Tracheophyta</taxon>
        <taxon>Spermatophyta</taxon>
        <taxon>Magnoliopsida</taxon>
        <taxon>Liliopsida</taxon>
        <taxon>Poales</taxon>
        <taxon>Poaceae</taxon>
        <taxon>BOP clade</taxon>
        <taxon>Pooideae</taxon>
        <taxon>Stipodae</taxon>
        <taxon>Brachypodieae</taxon>
        <taxon>Brachypodium</taxon>
    </lineage>
</organism>
<evidence type="ECO:0000313" key="5">
    <source>
        <dbReference type="Proteomes" id="UP000008810"/>
    </source>
</evidence>
<protein>
    <submittedName>
        <fullName evidence="3 4">Uncharacterized protein</fullName>
    </submittedName>
</protein>